<evidence type="ECO:0000256" key="4">
    <source>
        <dbReference type="ARBA" id="ARBA00022692"/>
    </source>
</evidence>
<keyword evidence="5" id="KW-0732">Signal</keyword>
<comment type="pathway">
    <text evidence="9">Carotenoid biosynthesis; staphyloxanthin biosynthesis; staphyloxanthin from farnesyl diphosphate: step 5/5.</text>
</comment>
<dbReference type="InterPro" id="IPR044021">
    <property type="entry name" value="CrtO"/>
</dbReference>
<evidence type="ECO:0000256" key="6">
    <source>
        <dbReference type="ARBA" id="ARBA00022989"/>
    </source>
</evidence>
<reference evidence="14 15" key="1">
    <citation type="submission" date="2018-11" db="EMBL/GenBank/DDBJ databases">
        <title>Rufibacter latericius sp. nov., isolated from water in Baiyang Lake.</title>
        <authorList>
            <person name="Yang Y."/>
        </authorList>
    </citation>
    <scope>NUCLEOTIDE SEQUENCE [LARGE SCALE GENOMIC DNA]</scope>
    <source>
        <strain evidence="14 15">R-22-1c-1</strain>
    </source>
</reference>
<evidence type="ECO:0000256" key="11">
    <source>
        <dbReference type="ARBA" id="ARBA00023667"/>
    </source>
</evidence>
<evidence type="ECO:0000256" key="9">
    <source>
        <dbReference type="ARBA" id="ARBA00023588"/>
    </source>
</evidence>
<dbReference type="UniPathway" id="UPA00029">
    <property type="reaction ID" value="UER00560"/>
</dbReference>
<accession>A0A3M9MVX6</accession>
<proteinExistence type="inferred from homology"/>
<keyword evidence="15" id="KW-1185">Reference proteome</keyword>
<evidence type="ECO:0000256" key="7">
    <source>
        <dbReference type="ARBA" id="ARBA00023136"/>
    </source>
</evidence>
<dbReference type="GO" id="GO:0005886">
    <property type="term" value="C:plasma membrane"/>
    <property type="evidence" value="ECO:0007669"/>
    <property type="project" value="UniProtKB-SubCell"/>
</dbReference>
<evidence type="ECO:0000256" key="10">
    <source>
        <dbReference type="ARBA" id="ARBA00023603"/>
    </source>
</evidence>
<comment type="similarity">
    <text evidence="10">Belongs to the acyltransferase CrtO family.</text>
</comment>
<dbReference type="GO" id="GO:0016746">
    <property type="term" value="F:acyltransferase activity"/>
    <property type="evidence" value="ECO:0007669"/>
    <property type="project" value="UniProtKB-KW"/>
</dbReference>
<name>A0A3M9MVX6_9BACT</name>
<evidence type="ECO:0000256" key="5">
    <source>
        <dbReference type="ARBA" id="ARBA00022729"/>
    </source>
</evidence>
<dbReference type="EMBL" id="RJJD01000003">
    <property type="protein sequence ID" value="RNI29053.1"/>
    <property type="molecule type" value="Genomic_DNA"/>
</dbReference>
<evidence type="ECO:0000256" key="12">
    <source>
        <dbReference type="ARBA" id="ARBA00025324"/>
    </source>
</evidence>
<comment type="subcellular location">
    <subcellularLocation>
        <location evidence="1">Cell membrane</location>
        <topology evidence="1">Single-pass membrane protein</topology>
    </subcellularLocation>
</comment>
<keyword evidence="2" id="KW-1003">Cell membrane</keyword>
<feature type="transmembrane region" description="Helical" evidence="13">
    <location>
        <begin position="113"/>
        <end position="130"/>
    </location>
</feature>
<evidence type="ECO:0000313" key="14">
    <source>
        <dbReference type="EMBL" id="RNI29053.1"/>
    </source>
</evidence>
<keyword evidence="8" id="KW-0012">Acyltransferase</keyword>
<dbReference type="Proteomes" id="UP000272117">
    <property type="component" value="Unassembled WGS sequence"/>
</dbReference>
<keyword evidence="3" id="KW-0808">Transferase</keyword>
<evidence type="ECO:0000256" key="8">
    <source>
        <dbReference type="ARBA" id="ARBA00023315"/>
    </source>
</evidence>
<feature type="transmembrane region" description="Helical" evidence="13">
    <location>
        <begin position="136"/>
        <end position="153"/>
    </location>
</feature>
<dbReference type="AlphaFoldDB" id="A0A3M9MVX6"/>
<sequence>MAVGATLATILLCYFIADSFGTQSFVFSWVLNFMLMAWYTVLVTLFPLRLHAGYFNAQNWERSGRVYIYLGVPLYRKLLKVIGWEKLNKKGNPIKKDISALRDQERNTRNSEFGHLIIGIIVFSTAFLVSDSWAEARWLLLLNILLNIYPVLLQRYTRPRYTRIISVLQSQEVSKGQQDRVL</sequence>
<dbReference type="Pfam" id="PF18927">
    <property type="entry name" value="CrtO"/>
    <property type="match status" value="1"/>
</dbReference>
<evidence type="ECO:0000256" key="1">
    <source>
        <dbReference type="ARBA" id="ARBA00004162"/>
    </source>
</evidence>
<gene>
    <name evidence="14" type="ORF">EFB08_06370</name>
</gene>
<keyword evidence="4 13" id="KW-0812">Transmembrane</keyword>
<comment type="caution">
    <text evidence="14">The sequence shown here is derived from an EMBL/GenBank/DDBJ whole genome shotgun (WGS) entry which is preliminary data.</text>
</comment>
<comment type="function">
    <text evidence="12">Catalyzes the acylation of glycosyl-4,4'-diaponeurosporenoate, i.e. the esterification of glucose at the C6'' position with the carboxyl group of the C(15) fatty acid 12-methyltetradecanoic acid, to yield staphyloxanthin. This is the last step in the biosynthesis of this orange pigment, present in most staphylococci strains.</text>
</comment>
<protein>
    <recommendedName>
        <fullName evidence="11">Glycosyl-4,4'-diaponeurosporenoate acyltransferase</fullName>
    </recommendedName>
</protein>
<evidence type="ECO:0000256" key="2">
    <source>
        <dbReference type="ARBA" id="ARBA00022475"/>
    </source>
</evidence>
<keyword evidence="6 13" id="KW-1133">Transmembrane helix</keyword>
<keyword evidence="7 13" id="KW-0472">Membrane</keyword>
<feature type="transmembrane region" description="Helical" evidence="13">
    <location>
        <begin position="27"/>
        <end position="48"/>
    </location>
</feature>
<organism evidence="14 15">
    <name type="scientific">Rufibacter latericius</name>
    <dbReference type="NCBI Taxonomy" id="2487040"/>
    <lineage>
        <taxon>Bacteria</taxon>
        <taxon>Pseudomonadati</taxon>
        <taxon>Bacteroidota</taxon>
        <taxon>Cytophagia</taxon>
        <taxon>Cytophagales</taxon>
        <taxon>Hymenobacteraceae</taxon>
        <taxon>Rufibacter</taxon>
    </lineage>
</organism>
<evidence type="ECO:0000256" key="3">
    <source>
        <dbReference type="ARBA" id="ARBA00022679"/>
    </source>
</evidence>
<evidence type="ECO:0000256" key="13">
    <source>
        <dbReference type="SAM" id="Phobius"/>
    </source>
</evidence>
<evidence type="ECO:0000313" key="15">
    <source>
        <dbReference type="Proteomes" id="UP000272117"/>
    </source>
</evidence>